<keyword evidence="2" id="KW-1185">Reference proteome</keyword>
<name>A0A5P8DE18_9CAUD</name>
<dbReference type="RefSeq" id="YP_010654830.1">
    <property type="nucleotide sequence ID" value="NC_070816.1"/>
</dbReference>
<dbReference type="KEGG" id="vg:77930682"/>
<accession>A0A5P8DE18</accession>
<gene>
    <name evidence="1" type="primary">47</name>
    <name evidence="1" type="ORF">SEA_DENISE_47</name>
</gene>
<evidence type="ECO:0000313" key="1">
    <source>
        <dbReference type="EMBL" id="QFP96662.1"/>
    </source>
</evidence>
<dbReference type="GeneID" id="77930682"/>
<protein>
    <submittedName>
        <fullName evidence="1">Uncharacterized protein</fullName>
    </submittedName>
</protein>
<evidence type="ECO:0000313" key="2">
    <source>
        <dbReference type="Proteomes" id="UP000326737"/>
    </source>
</evidence>
<sequence>MSESSNSKSLTGEEIEIPIHHLQLRDLRDIVDRTTHEGEYWSGKSFVVVRTNEDGEKVLRVRRRARTPFADELKLTGETPRRDGLNSVES</sequence>
<proteinExistence type="predicted"/>
<dbReference type="Proteomes" id="UP000326737">
    <property type="component" value="Segment"/>
</dbReference>
<reference evidence="1 2" key="1">
    <citation type="submission" date="2019-09" db="EMBL/GenBank/DDBJ databases">
        <authorList>
            <person name="Silva M.P."/>
            <person name="Gonzalez K."/>
            <person name="Koka A.K."/>
            <person name="Cabrera L."/>
            <person name="Cambron D.A."/>
            <person name="Diaz-Ariza A.M."/>
            <person name="Escobar S.L."/>
            <person name="Gali A.E."/>
            <person name="Garcia A."/>
            <person name="Gonzalez K.S."/>
            <person name="Mejia V.A."/>
            <person name="Morales N.J."/>
            <person name="Puente P.E."/>
            <person name="Ramos S.M."/>
            <person name="Rivera A.M."/>
            <person name="Ruas A.M."/>
            <person name="Ruiz E.O."/>
            <person name="Rustin G.O."/>
            <person name="Santana P.N."/>
            <person name="Alonso A."/>
            <person name="Arias E."/>
            <person name="Boaretto D."/>
            <person name="Casey G.B."/>
            <person name="Fernandez S.D."/>
            <person name="Flores B.C."/>
            <person name="Gonzalez C.A."/>
            <person name="Hernandez L.A."/>
            <person name="Lormand T.I."/>
            <person name="Oro J.D."/>
            <person name="Pineiro L."/>
            <person name="Quintana A.E."/>
            <person name="Solorzano G.E."/>
            <person name="Waikel P.A."/>
            <person name="Dougan K.E."/>
            <person name="Rodriguez-Lanetty M."/>
            <person name="Ball S.L."/>
            <person name="Garlena R.A."/>
            <person name="Russell D.A."/>
            <person name="Pope W.H."/>
            <person name="Jacobs-Sera D."/>
            <person name="Hatfull G.F."/>
        </authorList>
    </citation>
    <scope>NUCLEOTIDE SEQUENCE [LARGE SCALE GENOMIC DNA]</scope>
</reference>
<organism evidence="1 2">
    <name type="scientific">Gordonia phage Denise</name>
    <dbReference type="NCBI Taxonomy" id="2652879"/>
    <lineage>
        <taxon>Viruses</taxon>
        <taxon>Duplodnaviria</taxon>
        <taxon>Heunggongvirae</taxon>
        <taxon>Uroviricota</taxon>
        <taxon>Caudoviricetes</taxon>
        <taxon>Denisevirus</taxon>
        <taxon>Denisevirus denise</taxon>
    </lineage>
</organism>
<dbReference type="EMBL" id="MN428053">
    <property type="protein sequence ID" value="QFP96662.1"/>
    <property type="molecule type" value="Genomic_DNA"/>
</dbReference>